<dbReference type="HOGENOM" id="CLU_051344_0_0_9"/>
<dbReference type="SUPFAM" id="SSF48239">
    <property type="entry name" value="Terpenoid cyclases/Protein prenyltransferases"/>
    <property type="match status" value="1"/>
</dbReference>
<accession>A8MG07</accession>
<sequence length="308" mass="35988">MLSNDIFEEARKSIMAYGRPLERSLLEVYFYEGSKANVVEELKKFQNEDGGFGHGLESDFRLPYSSPIATSVGIRHLSKLDELEEARAMIKKAIGYLESCFDENRNGWFAVPKEVNDFPHAPWWHYDEEHGMTIIDSNWGNPSAEILAYLYEYKEYVRNLDVDELIEFAIDAIENKEEFDSEHEIYCYIKLYEVLPDKLQKKLKRGIEAAIGQLIEHEKEKWVEYVPMPLDFVENPNADKFGIEGFKIKENLDFMIGQLEQNQKIIPPWGQEFYMEDLKPAYNEWIGELTLKALIRLDQYGAIEKKDA</sequence>
<protein>
    <submittedName>
        <fullName evidence="1">Uncharacterized protein</fullName>
    </submittedName>
</protein>
<dbReference type="InterPro" id="IPR008930">
    <property type="entry name" value="Terpenoid_cyclase/PrenylTrfase"/>
</dbReference>
<dbReference type="KEGG" id="aoe:Clos_0998"/>
<dbReference type="AlphaFoldDB" id="A8MG07"/>
<dbReference type="Gene3D" id="1.50.10.20">
    <property type="match status" value="1"/>
</dbReference>
<dbReference type="STRING" id="350688.Clos_0998"/>
<name>A8MG07_ALKOO</name>
<keyword evidence="2" id="KW-1185">Reference proteome</keyword>
<evidence type="ECO:0000313" key="1">
    <source>
        <dbReference type="EMBL" id="ABW18545.1"/>
    </source>
</evidence>
<dbReference type="EMBL" id="CP000853">
    <property type="protein sequence ID" value="ABW18545.1"/>
    <property type="molecule type" value="Genomic_DNA"/>
</dbReference>
<organism evidence="1 2">
    <name type="scientific">Alkaliphilus oremlandii (strain OhILAs)</name>
    <name type="common">Clostridium oremlandii (strain OhILAs)</name>
    <dbReference type="NCBI Taxonomy" id="350688"/>
    <lineage>
        <taxon>Bacteria</taxon>
        <taxon>Bacillati</taxon>
        <taxon>Bacillota</taxon>
        <taxon>Clostridia</taxon>
        <taxon>Peptostreptococcales</taxon>
        <taxon>Natronincolaceae</taxon>
        <taxon>Alkaliphilus</taxon>
    </lineage>
</organism>
<proteinExistence type="predicted"/>
<gene>
    <name evidence="1" type="ordered locus">Clos_0998</name>
</gene>
<dbReference type="Proteomes" id="UP000000269">
    <property type="component" value="Chromosome"/>
</dbReference>
<evidence type="ECO:0000313" key="2">
    <source>
        <dbReference type="Proteomes" id="UP000000269"/>
    </source>
</evidence>
<reference evidence="2" key="1">
    <citation type="submission" date="2007-10" db="EMBL/GenBank/DDBJ databases">
        <title>Complete genome of Alkaliphilus oremlandii OhILAs.</title>
        <authorList>
            <person name="Copeland A."/>
            <person name="Lucas S."/>
            <person name="Lapidus A."/>
            <person name="Barry K."/>
            <person name="Detter J.C."/>
            <person name="Glavina del Rio T."/>
            <person name="Hammon N."/>
            <person name="Israni S."/>
            <person name="Dalin E."/>
            <person name="Tice H."/>
            <person name="Pitluck S."/>
            <person name="Chain P."/>
            <person name="Malfatti S."/>
            <person name="Shin M."/>
            <person name="Vergez L."/>
            <person name="Schmutz J."/>
            <person name="Larimer F."/>
            <person name="Land M."/>
            <person name="Hauser L."/>
            <person name="Kyrpides N."/>
            <person name="Mikhailova N."/>
            <person name="Stolz J.F."/>
            <person name="Dawson A."/>
            <person name="Fisher E."/>
            <person name="Crable B."/>
            <person name="Perera E."/>
            <person name="Lisak J."/>
            <person name="Ranganathan M."/>
            <person name="Basu P."/>
            <person name="Richardson P."/>
        </authorList>
    </citation>
    <scope>NUCLEOTIDE SEQUENCE [LARGE SCALE GENOMIC DNA]</scope>
    <source>
        <strain evidence="2">OhILAs</strain>
    </source>
</reference>
<dbReference type="RefSeq" id="WP_012158857.1">
    <property type="nucleotide sequence ID" value="NC_009922.1"/>
</dbReference>
<dbReference type="eggNOG" id="ENOG502Z95C">
    <property type="taxonomic scope" value="Bacteria"/>
</dbReference>